<dbReference type="AlphaFoldDB" id="A0A4P9ZH84"/>
<gene>
    <name evidence="1" type="ORF">METBISCDRAFT_26697</name>
</gene>
<reference evidence="2" key="1">
    <citation type="journal article" date="2018" name="Nat. Microbiol.">
        <title>Leveraging single-cell genomics to expand the fungal tree of life.</title>
        <authorList>
            <person name="Ahrendt S.R."/>
            <person name="Quandt C.A."/>
            <person name="Ciobanu D."/>
            <person name="Clum A."/>
            <person name="Salamov A."/>
            <person name="Andreopoulos B."/>
            <person name="Cheng J.F."/>
            <person name="Woyke T."/>
            <person name="Pelin A."/>
            <person name="Henrissat B."/>
            <person name="Reynolds N.K."/>
            <person name="Benny G.L."/>
            <person name="Smith M.E."/>
            <person name="James T.Y."/>
            <person name="Grigoriev I.V."/>
        </authorList>
    </citation>
    <scope>NUCLEOTIDE SEQUENCE [LARGE SCALE GENOMIC DNA]</scope>
    <source>
        <strain evidence="2">Baker2002</strain>
    </source>
</reference>
<dbReference type="Gene3D" id="1.10.418.10">
    <property type="entry name" value="Calponin-like domain"/>
    <property type="match status" value="1"/>
</dbReference>
<sequence length="148" mass="16762">MRTQQVTQHTQAATTNLDQTEVLRWDLDTLNVPFEHRDEYTAADADLVDMLRDSSIAHTQMTRLPHALCADGEHPVLSRALRDGGVAHDEIFQTVDLFEGKDPYQVVVTLMAFSRILHGRKPAVFRLIGPKPAKVKPQVPVKPFRLRQ</sequence>
<dbReference type="InterPro" id="IPR036872">
    <property type="entry name" value="CH_dom_sf"/>
</dbReference>
<evidence type="ECO:0000313" key="1">
    <source>
        <dbReference type="EMBL" id="RKP31330.1"/>
    </source>
</evidence>
<organism evidence="1 2">
    <name type="scientific">Metschnikowia bicuspidata</name>
    <dbReference type="NCBI Taxonomy" id="27322"/>
    <lineage>
        <taxon>Eukaryota</taxon>
        <taxon>Fungi</taxon>
        <taxon>Dikarya</taxon>
        <taxon>Ascomycota</taxon>
        <taxon>Saccharomycotina</taxon>
        <taxon>Pichiomycetes</taxon>
        <taxon>Metschnikowiaceae</taxon>
        <taxon>Metschnikowia</taxon>
    </lineage>
</organism>
<accession>A0A4P9ZH84</accession>
<keyword evidence="2" id="KW-1185">Reference proteome</keyword>
<dbReference type="EMBL" id="ML004443">
    <property type="protein sequence ID" value="RKP31330.1"/>
    <property type="molecule type" value="Genomic_DNA"/>
</dbReference>
<dbReference type="OrthoDB" id="21595at2759"/>
<name>A0A4P9ZH84_9ASCO</name>
<protein>
    <submittedName>
        <fullName evidence="1">Uncharacterized protein</fullName>
    </submittedName>
</protein>
<proteinExistence type="predicted"/>
<dbReference type="Proteomes" id="UP000268321">
    <property type="component" value="Unassembled WGS sequence"/>
</dbReference>
<evidence type="ECO:0000313" key="2">
    <source>
        <dbReference type="Proteomes" id="UP000268321"/>
    </source>
</evidence>
<dbReference type="SUPFAM" id="SSF47576">
    <property type="entry name" value="Calponin-homology domain, CH-domain"/>
    <property type="match status" value="1"/>
</dbReference>